<protein>
    <submittedName>
        <fullName evidence="1">Glutaredoxin family protein</fullName>
    </submittedName>
</protein>
<accession>A0A6N9H7Y4</accession>
<dbReference type="Proteomes" id="UP000469215">
    <property type="component" value="Unassembled WGS sequence"/>
</dbReference>
<dbReference type="Pfam" id="PF05768">
    <property type="entry name" value="Glrx-like"/>
    <property type="match status" value="1"/>
</dbReference>
<gene>
    <name evidence="1" type="ORF">GSY69_08035</name>
</gene>
<dbReference type="RefSeq" id="WP_160953343.1">
    <property type="nucleotide sequence ID" value="NZ_WWEQ01000029.1"/>
</dbReference>
<sequence>MSLELTLITREGCHLCAEAAPIVAQEAAARGLSVAVRDVDADPDLLARYDWEVPVVLIGGRQHSFHRVDQGRLAAALDRAMAARGAPDQPGPPGTAGH</sequence>
<dbReference type="InterPro" id="IPR036249">
    <property type="entry name" value="Thioredoxin-like_sf"/>
</dbReference>
<name>A0A6N9H7Y4_9MICO</name>
<dbReference type="AlphaFoldDB" id="A0A6N9H7Y4"/>
<evidence type="ECO:0000313" key="2">
    <source>
        <dbReference type="Proteomes" id="UP000469215"/>
    </source>
</evidence>
<comment type="caution">
    <text evidence="1">The sequence shown here is derived from an EMBL/GenBank/DDBJ whole genome shotgun (WGS) entry which is preliminary data.</text>
</comment>
<evidence type="ECO:0000313" key="1">
    <source>
        <dbReference type="EMBL" id="MYM19916.1"/>
    </source>
</evidence>
<dbReference type="InterPro" id="IPR008554">
    <property type="entry name" value="Glutaredoxin-like"/>
</dbReference>
<dbReference type="Gene3D" id="3.40.30.10">
    <property type="entry name" value="Glutaredoxin"/>
    <property type="match status" value="1"/>
</dbReference>
<organism evidence="1 2">
    <name type="scientific">Brevibacterium rongguiense</name>
    <dbReference type="NCBI Taxonomy" id="2695267"/>
    <lineage>
        <taxon>Bacteria</taxon>
        <taxon>Bacillati</taxon>
        <taxon>Actinomycetota</taxon>
        <taxon>Actinomycetes</taxon>
        <taxon>Micrococcales</taxon>
        <taxon>Brevibacteriaceae</taxon>
        <taxon>Brevibacterium</taxon>
    </lineage>
</organism>
<dbReference type="SUPFAM" id="SSF52833">
    <property type="entry name" value="Thioredoxin-like"/>
    <property type="match status" value="1"/>
</dbReference>
<reference evidence="1 2" key="1">
    <citation type="submission" date="2020-01" db="EMBL/GenBank/DDBJ databases">
        <authorList>
            <person name="Deng T."/>
        </authorList>
    </citation>
    <scope>NUCLEOTIDE SEQUENCE [LARGE SCALE GENOMIC DNA]</scope>
    <source>
        <strain evidence="1 2">5221</strain>
    </source>
</reference>
<keyword evidence="2" id="KW-1185">Reference proteome</keyword>
<dbReference type="EMBL" id="WWEQ01000029">
    <property type="protein sequence ID" value="MYM19916.1"/>
    <property type="molecule type" value="Genomic_DNA"/>
</dbReference>
<proteinExistence type="predicted"/>